<feature type="transmembrane region" description="Helical" evidence="7">
    <location>
        <begin position="88"/>
        <end position="107"/>
    </location>
</feature>
<feature type="transmembrane region" description="Helical" evidence="7">
    <location>
        <begin position="254"/>
        <end position="280"/>
    </location>
</feature>
<evidence type="ECO:0000256" key="2">
    <source>
        <dbReference type="ARBA" id="ARBA00022448"/>
    </source>
</evidence>
<keyword evidence="5 7" id="KW-0472">Membrane</keyword>
<dbReference type="Pfam" id="PF13520">
    <property type="entry name" value="AA_permease_2"/>
    <property type="match status" value="1"/>
</dbReference>
<evidence type="ECO:0000313" key="8">
    <source>
        <dbReference type="EMBL" id="ROT42052.1"/>
    </source>
</evidence>
<feature type="transmembrane region" description="Helical" evidence="7">
    <location>
        <begin position="20"/>
        <end position="38"/>
    </location>
</feature>
<sequence>MLLSSISIATGFQYRPTQVQTIGVMAVLCVAHGLANSMSTRWLNKISGTYAIVHISILLGAALALLAVDRNKHTPEYVFTHLEPQSGWSPPGFSFWFGCLSVSWIIANCDGVGHIAEETKNPSKVVPFAITSSAVFTYVVGFLYNIVLVFCMGDPRELLDSPTGMPVTQIFYNVMGPAPAVLLSMAGFIVMNIVCIPSMHAGSRTVWAFARDELLPLSRVWFRMNSRTGTPVPAVWLYVALCITVNLIGLGSDILMAAIFNVCVVALNWSYCIPILCKLIYPTRFEKGSWSLGPFGVVINIYSIIWNAFLSVIFMLPTVRPVTTDNMNYASVVLVVTLLFSVLYWYLQGKQYYTGPRTYARVSDGDVLGVDEVVPSHDLEKAGHEDLPAKQGVQIDVEEVEANNSETSSTVAIVDMKAHSYLRGPEEVKESNDSQESLPTGPTATPHR</sequence>
<feature type="transmembrane region" description="Helical" evidence="7">
    <location>
        <begin position="50"/>
        <end position="68"/>
    </location>
</feature>
<organism evidence="8 9">
    <name type="scientific">Sodiomyces alkalinus (strain CBS 110278 / VKM F-3762 / F11)</name>
    <name type="common">Alkaliphilic filamentous fungus</name>
    <dbReference type="NCBI Taxonomy" id="1314773"/>
    <lineage>
        <taxon>Eukaryota</taxon>
        <taxon>Fungi</taxon>
        <taxon>Dikarya</taxon>
        <taxon>Ascomycota</taxon>
        <taxon>Pezizomycotina</taxon>
        <taxon>Sordariomycetes</taxon>
        <taxon>Hypocreomycetidae</taxon>
        <taxon>Glomerellales</taxon>
        <taxon>Plectosphaerellaceae</taxon>
        <taxon>Sodiomyces</taxon>
    </lineage>
</organism>
<dbReference type="STRING" id="1314773.A0A3N2Q5M0"/>
<name>A0A3N2Q5M0_SODAK</name>
<evidence type="ECO:0000256" key="6">
    <source>
        <dbReference type="SAM" id="MobiDB-lite"/>
    </source>
</evidence>
<dbReference type="PANTHER" id="PTHR45649">
    <property type="entry name" value="AMINO-ACID PERMEASE BAT1"/>
    <property type="match status" value="1"/>
</dbReference>
<keyword evidence="9" id="KW-1185">Reference proteome</keyword>
<feature type="compositionally biased region" description="Polar residues" evidence="6">
    <location>
        <begin position="434"/>
        <end position="448"/>
    </location>
</feature>
<dbReference type="RefSeq" id="XP_028469858.1">
    <property type="nucleotide sequence ID" value="XM_028610115.1"/>
</dbReference>
<dbReference type="EMBL" id="ML119051">
    <property type="protein sequence ID" value="ROT42052.1"/>
    <property type="molecule type" value="Genomic_DNA"/>
</dbReference>
<dbReference type="Proteomes" id="UP000272025">
    <property type="component" value="Unassembled WGS sequence"/>
</dbReference>
<evidence type="ECO:0000256" key="1">
    <source>
        <dbReference type="ARBA" id="ARBA00004141"/>
    </source>
</evidence>
<feature type="region of interest" description="Disordered" evidence="6">
    <location>
        <begin position="422"/>
        <end position="448"/>
    </location>
</feature>
<proteinExistence type="predicted"/>
<dbReference type="GO" id="GO:0016020">
    <property type="term" value="C:membrane"/>
    <property type="evidence" value="ECO:0007669"/>
    <property type="project" value="UniProtKB-SubCell"/>
</dbReference>
<gene>
    <name evidence="8" type="ORF">SODALDRAFT_326217</name>
</gene>
<feature type="transmembrane region" description="Helical" evidence="7">
    <location>
        <begin position="228"/>
        <end position="248"/>
    </location>
</feature>
<dbReference type="AlphaFoldDB" id="A0A3N2Q5M0"/>
<dbReference type="Gene3D" id="1.20.1740.10">
    <property type="entry name" value="Amino acid/polyamine transporter I"/>
    <property type="match status" value="1"/>
</dbReference>
<protein>
    <recommendedName>
        <fullName evidence="10">Amino acid permease</fullName>
    </recommendedName>
</protein>
<dbReference type="InterPro" id="IPR002293">
    <property type="entry name" value="AA/rel_permease1"/>
</dbReference>
<dbReference type="GeneID" id="39578593"/>
<feature type="transmembrane region" description="Helical" evidence="7">
    <location>
        <begin position="292"/>
        <end position="316"/>
    </location>
</feature>
<keyword evidence="2" id="KW-0813">Transport</keyword>
<evidence type="ECO:0000256" key="5">
    <source>
        <dbReference type="ARBA" id="ARBA00023136"/>
    </source>
</evidence>
<dbReference type="OrthoDB" id="3900342at2759"/>
<feature type="transmembrane region" description="Helical" evidence="7">
    <location>
        <begin position="170"/>
        <end position="194"/>
    </location>
</feature>
<evidence type="ECO:0000313" key="9">
    <source>
        <dbReference type="Proteomes" id="UP000272025"/>
    </source>
</evidence>
<keyword evidence="3 7" id="KW-0812">Transmembrane</keyword>
<dbReference type="GO" id="GO:0022857">
    <property type="term" value="F:transmembrane transporter activity"/>
    <property type="evidence" value="ECO:0007669"/>
    <property type="project" value="InterPro"/>
</dbReference>
<feature type="transmembrane region" description="Helical" evidence="7">
    <location>
        <begin position="128"/>
        <end position="150"/>
    </location>
</feature>
<accession>A0A3N2Q5M0</accession>
<evidence type="ECO:0000256" key="4">
    <source>
        <dbReference type="ARBA" id="ARBA00022989"/>
    </source>
</evidence>
<reference evidence="8 9" key="1">
    <citation type="journal article" date="2018" name="Mol. Ecol.">
        <title>The obligate alkalophilic soda-lake fungus Sodiomyces alkalinus has shifted to a protein diet.</title>
        <authorList>
            <person name="Grum-Grzhimaylo A.A."/>
            <person name="Falkoski D.L."/>
            <person name="van den Heuvel J."/>
            <person name="Valero-Jimenez C.A."/>
            <person name="Min B."/>
            <person name="Choi I.G."/>
            <person name="Lipzen A."/>
            <person name="Daum C.G."/>
            <person name="Aanen D.K."/>
            <person name="Tsang A."/>
            <person name="Henrissat B."/>
            <person name="Bilanenko E.N."/>
            <person name="de Vries R.P."/>
            <person name="van Kan J.A.L."/>
            <person name="Grigoriev I.V."/>
            <person name="Debets A.J.M."/>
        </authorList>
    </citation>
    <scope>NUCLEOTIDE SEQUENCE [LARGE SCALE GENOMIC DNA]</scope>
    <source>
        <strain evidence="8 9">F11</strain>
    </source>
</reference>
<evidence type="ECO:0008006" key="10">
    <source>
        <dbReference type="Google" id="ProtNLM"/>
    </source>
</evidence>
<feature type="transmembrane region" description="Helical" evidence="7">
    <location>
        <begin position="328"/>
        <end position="347"/>
    </location>
</feature>
<comment type="subcellular location">
    <subcellularLocation>
        <location evidence="1">Membrane</location>
        <topology evidence="1">Multi-pass membrane protein</topology>
    </subcellularLocation>
</comment>
<evidence type="ECO:0000256" key="7">
    <source>
        <dbReference type="SAM" id="Phobius"/>
    </source>
</evidence>
<evidence type="ECO:0000256" key="3">
    <source>
        <dbReference type="ARBA" id="ARBA00022692"/>
    </source>
</evidence>
<keyword evidence="4 7" id="KW-1133">Transmembrane helix</keyword>
<dbReference type="PANTHER" id="PTHR45649:SF9">
    <property type="entry name" value="AMINO-ACID PERMEASE 2"/>
    <property type="match status" value="1"/>
</dbReference>